<accession>A0A2Z2M9D7</accession>
<dbReference type="KEGG" id="tprf:A3L09_06535"/>
<sequence>MRIIPRRTELEKINVSGWKMIYGRRKTGKTFLARNFIDYRRYFFVNRNGSILDVDSRKVLTYEDFKDELLRELENGRIVVDEFHRLPEEFLDLLHAYSGNGELLLITSTLWLAMRLLGKRESPLLGTVLPVKVGLIDEREIVMELSKEVSGKELVEAATYLREPVLVPLYQPPLRQFLASYLQSSGAMIAELVGEAFSEEEVSLSEVYLAVLHSIADGKSKSGEIGNYLLSRGLIESPSSVQKYLKVLTAMGLIEKRPIHGKKKRFRYAIASPLLDLHFYLEAKYGYTEMDTPLEFIRRVIDEKLPRHIESFTESLLAKVYGLRPVSVELPELELDIALQGFRKLEIVGEVKWKVRVKREEIAKIEDKLGQFDCRKLLIVPDEAVLERKPEGIEVLTPSDLVELAEKSLGESTHL</sequence>
<protein>
    <submittedName>
        <fullName evidence="2">ATPase</fullName>
    </submittedName>
</protein>
<dbReference type="InterPro" id="IPR041682">
    <property type="entry name" value="AAA_14"/>
</dbReference>
<dbReference type="InterPro" id="IPR036390">
    <property type="entry name" value="WH_DNA-bd_sf"/>
</dbReference>
<evidence type="ECO:0000259" key="1">
    <source>
        <dbReference type="Pfam" id="PF13173"/>
    </source>
</evidence>
<dbReference type="PANTHER" id="PTHR34704">
    <property type="entry name" value="ATPASE"/>
    <property type="match status" value="1"/>
</dbReference>
<dbReference type="EMBL" id="CP014862">
    <property type="protein sequence ID" value="ASJ02937.1"/>
    <property type="molecule type" value="Genomic_DNA"/>
</dbReference>
<dbReference type="Pfam" id="PF13173">
    <property type="entry name" value="AAA_14"/>
    <property type="match status" value="1"/>
</dbReference>
<name>A0A2Z2M9D7_THEPR</name>
<dbReference type="RefSeq" id="WP_088858193.1">
    <property type="nucleotide sequence ID" value="NZ_CP014862.1"/>
</dbReference>
<evidence type="ECO:0000313" key="2">
    <source>
        <dbReference type="EMBL" id="ASJ02937.1"/>
    </source>
</evidence>
<gene>
    <name evidence="2" type="ORF">A3L09_06535</name>
</gene>
<dbReference type="AlphaFoldDB" id="A0A2Z2M9D7"/>
<dbReference type="GeneID" id="33320055"/>
<dbReference type="OrthoDB" id="132045at2157"/>
<dbReference type="InterPro" id="IPR027417">
    <property type="entry name" value="P-loop_NTPase"/>
</dbReference>
<dbReference type="SUPFAM" id="SSF46785">
    <property type="entry name" value="Winged helix' DNA-binding domain"/>
    <property type="match status" value="1"/>
</dbReference>
<dbReference type="InterPro" id="IPR036388">
    <property type="entry name" value="WH-like_DNA-bd_sf"/>
</dbReference>
<dbReference type="PANTHER" id="PTHR34704:SF1">
    <property type="entry name" value="ATPASE"/>
    <property type="match status" value="1"/>
</dbReference>
<proteinExistence type="predicted"/>
<keyword evidence="3" id="KW-1185">Reference proteome</keyword>
<dbReference type="SUPFAM" id="SSF52540">
    <property type="entry name" value="P-loop containing nucleoside triphosphate hydrolases"/>
    <property type="match status" value="1"/>
</dbReference>
<reference evidence="2 3" key="1">
    <citation type="submission" date="2016-03" db="EMBL/GenBank/DDBJ databases">
        <title>Complete genome sequence of Thermococcus profundus strain DT5432.</title>
        <authorList>
            <person name="Oger P.M."/>
        </authorList>
    </citation>
    <scope>NUCLEOTIDE SEQUENCE [LARGE SCALE GENOMIC DNA]</scope>
    <source>
        <strain evidence="2 3">DT 5432</strain>
    </source>
</reference>
<feature type="domain" description="AAA" evidence="1">
    <location>
        <begin position="19"/>
        <end position="112"/>
    </location>
</feature>
<dbReference type="Gene3D" id="1.10.10.10">
    <property type="entry name" value="Winged helix-like DNA-binding domain superfamily/Winged helix DNA-binding domain"/>
    <property type="match status" value="1"/>
</dbReference>
<organism evidence="2 3">
    <name type="scientific">Thermococcus profundus</name>
    <dbReference type="NCBI Taxonomy" id="49899"/>
    <lineage>
        <taxon>Archaea</taxon>
        <taxon>Methanobacteriati</taxon>
        <taxon>Methanobacteriota</taxon>
        <taxon>Thermococci</taxon>
        <taxon>Thermococcales</taxon>
        <taxon>Thermococcaceae</taxon>
        <taxon>Thermococcus</taxon>
    </lineage>
</organism>
<dbReference type="Proteomes" id="UP000250179">
    <property type="component" value="Chromosome"/>
</dbReference>
<evidence type="ECO:0000313" key="3">
    <source>
        <dbReference type="Proteomes" id="UP000250179"/>
    </source>
</evidence>